<dbReference type="CDD" id="cd20273">
    <property type="entry name" value="Complex1_LYR_unchar"/>
    <property type="match status" value="1"/>
</dbReference>
<feature type="region of interest" description="Disordered" evidence="1">
    <location>
        <begin position="247"/>
        <end position="270"/>
    </location>
</feature>
<keyword evidence="4" id="KW-1185">Reference proteome</keyword>
<dbReference type="AlphaFoldDB" id="B6QJS9"/>
<evidence type="ECO:0000313" key="4">
    <source>
        <dbReference type="Proteomes" id="UP000001294"/>
    </source>
</evidence>
<accession>B6QJS9</accession>
<evidence type="ECO:0000259" key="2">
    <source>
        <dbReference type="Pfam" id="PF20263"/>
    </source>
</evidence>
<dbReference type="OrthoDB" id="5521299at2759"/>
<protein>
    <recommendedName>
        <fullName evidence="2">LYR motif-containing protein Cup1-like N-terminal domain-containing protein</fullName>
    </recommendedName>
</protein>
<dbReference type="VEuPathDB" id="FungiDB:PMAA_091530"/>
<organism evidence="3 4">
    <name type="scientific">Talaromyces marneffei (strain ATCC 18224 / CBS 334.59 / QM 7333)</name>
    <name type="common">Penicillium marneffei</name>
    <dbReference type="NCBI Taxonomy" id="441960"/>
    <lineage>
        <taxon>Eukaryota</taxon>
        <taxon>Fungi</taxon>
        <taxon>Dikarya</taxon>
        <taxon>Ascomycota</taxon>
        <taxon>Pezizomycotina</taxon>
        <taxon>Eurotiomycetes</taxon>
        <taxon>Eurotiomycetidae</taxon>
        <taxon>Eurotiales</taxon>
        <taxon>Trichocomaceae</taxon>
        <taxon>Talaromyces</taxon>
        <taxon>Talaromyces sect. Talaromyces</taxon>
    </lineage>
</organism>
<evidence type="ECO:0000313" key="3">
    <source>
        <dbReference type="EMBL" id="EEA22525.1"/>
    </source>
</evidence>
<name>B6QJS9_TALMQ</name>
<proteinExistence type="predicted"/>
<reference evidence="4" key="1">
    <citation type="journal article" date="2015" name="Genome Announc.">
        <title>Genome sequence of the AIDS-associated pathogen Penicillium marneffei (ATCC18224) and its near taxonomic relative Talaromyces stipitatus (ATCC10500).</title>
        <authorList>
            <person name="Nierman W.C."/>
            <person name="Fedorova-Abrams N.D."/>
            <person name="Andrianopoulos A."/>
        </authorList>
    </citation>
    <scope>NUCLEOTIDE SEQUENCE [LARGE SCALE GENOMIC DNA]</scope>
    <source>
        <strain evidence="4">ATCC 18224 / CBS 334.59 / QM 7333</strain>
    </source>
</reference>
<dbReference type="EMBL" id="DS995902">
    <property type="protein sequence ID" value="EEA22525.1"/>
    <property type="molecule type" value="Genomic_DNA"/>
</dbReference>
<dbReference type="Pfam" id="PF20263">
    <property type="entry name" value="LYRM2-like"/>
    <property type="match status" value="1"/>
</dbReference>
<dbReference type="Proteomes" id="UP000001294">
    <property type="component" value="Unassembled WGS sequence"/>
</dbReference>
<gene>
    <name evidence="3" type="ORF">PMAA_091530</name>
</gene>
<dbReference type="InterPro" id="IPR046896">
    <property type="entry name" value="Cup1-like_N"/>
</dbReference>
<dbReference type="PhylomeDB" id="B6QJS9"/>
<dbReference type="HOGENOM" id="CLU_037437_1_0_1"/>
<evidence type="ECO:0000256" key="1">
    <source>
        <dbReference type="SAM" id="MobiDB-lite"/>
    </source>
</evidence>
<sequence length="363" mass="41613">MSQASLAPPEVWRHLLRATLRECSYLPDPVARKYMHKYVLERYRKKSAAFTADEQKFEQARRPSAKHQQRLNAASLERQKNLQKSARNFLSLIRRGNQGYQQPLDRILMLAYGRIGAKKYTLLSKLVPNGRGGNKVFNSSADIEEYLEQKKKEPAGAYWEVPEVLQALIKSQRNDSFARSAHGKRFRASDTVNIPKLNAWMKPLPECRQENLRKRLLNRSKYAALPPADPAEANLLRGLIDGTEPWKPPVRRTKVSPAAEQSPLETLVHDGPQGGRSFKAIYRNGRPHRLTRRFMRTLWEKVYRLLPEQGINLRGQTKFDFPTTFKARAYVLTMEKGEFQALFGNKDRDHDCNAASTAASGQK</sequence>
<feature type="domain" description="LYR motif-containing protein Cup1-like N-terminal" evidence="2">
    <location>
        <begin position="15"/>
        <end position="123"/>
    </location>
</feature>